<feature type="compositionally biased region" description="Polar residues" evidence="1">
    <location>
        <begin position="123"/>
        <end position="132"/>
    </location>
</feature>
<feature type="compositionally biased region" description="Basic and acidic residues" evidence="1">
    <location>
        <begin position="57"/>
        <end position="85"/>
    </location>
</feature>
<evidence type="ECO:0000256" key="1">
    <source>
        <dbReference type="SAM" id="MobiDB-lite"/>
    </source>
</evidence>
<name>A0A3A4QUU2_9BACT</name>
<proteinExistence type="predicted"/>
<dbReference type="Proteomes" id="UP000266426">
    <property type="component" value="Unassembled WGS sequence"/>
</dbReference>
<dbReference type="EMBL" id="QZJZ01000094">
    <property type="protein sequence ID" value="RJP56522.1"/>
    <property type="molecule type" value="Genomic_DNA"/>
</dbReference>
<accession>A0A3A4QUU2</accession>
<organism evidence="2 3">
    <name type="scientific">Candidatus Auribacter fodinae</name>
    <dbReference type="NCBI Taxonomy" id="2093366"/>
    <lineage>
        <taxon>Bacteria</taxon>
        <taxon>Pseudomonadati</taxon>
        <taxon>Candidatus Auribacterota</taxon>
        <taxon>Candidatus Auribacteria</taxon>
        <taxon>Candidatus Auribacterales</taxon>
        <taxon>Candidatus Auribacteraceae</taxon>
        <taxon>Candidatus Auribacter</taxon>
    </lineage>
</organism>
<evidence type="ECO:0000313" key="2">
    <source>
        <dbReference type="EMBL" id="RJP56522.1"/>
    </source>
</evidence>
<evidence type="ECO:0000313" key="3">
    <source>
        <dbReference type="Proteomes" id="UP000266426"/>
    </source>
</evidence>
<reference evidence="2 3" key="1">
    <citation type="journal article" date="2017" name="ISME J.">
        <title>Energy and carbon metabolisms in a deep terrestrial subsurface fluid microbial community.</title>
        <authorList>
            <person name="Momper L."/>
            <person name="Jungbluth S.P."/>
            <person name="Lee M.D."/>
            <person name="Amend J.P."/>
        </authorList>
    </citation>
    <scope>NUCLEOTIDE SEQUENCE [LARGE SCALE GENOMIC DNA]</scope>
    <source>
        <strain evidence="2">SURF_26</strain>
    </source>
</reference>
<comment type="caution">
    <text evidence="2">The sequence shown here is derived from an EMBL/GenBank/DDBJ whole genome shotgun (WGS) entry which is preliminary data.</text>
</comment>
<sequence length="190" mass="22128">MEQLITLLILALVGLAKFLEFYNKQKRQDTPAPKRHPGVPVPQHRESVPLPQEEYESYTKPEEPRPVRPEQSEYRAPQEDIERFLQDIGILKPKPQPPVARPRIEHEHPRKIARKRKHHVEPDSSSQQTITSPVAPVAISEQNPILHAVEPSEPEENFYEMLFHDSDSLRTAFVMNEIFQPPKSFRKKRV</sequence>
<feature type="region of interest" description="Disordered" evidence="1">
    <location>
        <begin position="26"/>
        <end position="136"/>
    </location>
</feature>
<gene>
    <name evidence="2" type="ORF">C4541_12400</name>
</gene>
<dbReference type="AlphaFoldDB" id="A0A3A4QUU2"/>
<protein>
    <submittedName>
        <fullName evidence="2">Uncharacterized protein</fullName>
    </submittedName>
</protein>